<dbReference type="InterPro" id="IPR004358">
    <property type="entry name" value="Sig_transdc_His_kin-like_C"/>
</dbReference>
<dbReference type="EC" id="2.7.13.3" evidence="2"/>
<evidence type="ECO:0000256" key="5">
    <source>
        <dbReference type="SAM" id="Coils"/>
    </source>
</evidence>
<feature type="domain" description="Histidine kinase" evidence="6">
    <location>
        <begin position="426"/>
        <end position="635"/>
    </location>
</feature>
<dbReference type="PANTHER" id="PTHR43065">
    <property type="entry name" value="SENSOR HISTIDINE KINASE"/>
    <property type="match status" value="1"/>
</dbReference>
<dbReference type="Gene3D" id="1.10.287.130">
    <property type="match status" value="1"/>
</dbReference>
<feature type="coiled-coil region" evidence="5">
    <location>
        <begin position="246"/>
        <end position="273"/>
    </location>
</feature>
<dbReference type="SUPFAM" id="SSF55874">
    <property type="entry name" value="ATPase domain of HSP90 chaperone/DNA topoisomerase II/histidine kinase"/>
    <property type="match status" value="1"/>
</dbReference>
<comment type="catalytic activity">
    <reaction evidence="1">
        <text>ATP + protein L-histidine = ADP + protein N-phospho-L-histidine.</text>
        <dbReference type="EC" id="2.7.13.3"/>
    </reaction>
</comment>
<dbReference type="SUPFAM" id="SSF47384">
    <property type="entry name" value="Homodimeric domain of signal transducing histidine kinase"/>
    <property type="match status" value="1"/>
</dbReference>
<feature type="modified residue" description="4-aspartylphosphate" evidence="4">
    <location>
        <position position="709"/>
    </location>
</feature>
<dbReference type="InterPro" id="IPR000014">
    <property type="entry name" value="PAS"/>
</dbReference>
<keyword evidence="9" id="KW-1185">Reference proteome</keyword>
<dbReference type="PANTHER" id="PTHR43065:SF42">
    <property type="entry name" value="TWO-COMPONENT SENSOR PPRA"/>
    <property type="match status" value="1"/>
</dbReference>
<evidence type="ECO:0000256" key="3">
    <source>
        <dbReference type="ARBA" id="ARBA00022553"/>
    </source>
</evidence>
<name>A6G9D4_9BACT</name>
<keyword evidence="8" id="KW-0808">Transferase</keyword>
<dbReference type="InterPro" id="IPR005467">
    <property type="entry name" value="His_kinase_dom"/>
</dbReference>
<feature type="domain" description="Response regulatory" evidence="7">
    <location>
        <begin position="659"/>
        <end position="774"/>
    </location>
</feature>
<dbReference type="Gene3D" id="3.40.50.2300">
    <property type="match status" value="1"/>
</dbReference>
<dbReference type="SMART" id="SM00388">
    <property type="entry name" value="HisKA"/>
    <property type="match status" value="1"/>
</dbReference>
<dbReference type="SUPFAM" id="SSF52172">
    <property type="entry name" value="CheY-like"/>
    <property type="match status" value="1"/>
</dbReference>
<sequence>MTKGTGIDDLSALENRLASFSLSPVPTWISNTQPPFNILWTNEPGLELWDASDVQELRERDFNITESTVAQLRDWCEQLQSGARPYFEMDWTLYPKGVPRRVRIFLSGFDGAPHGLGFLLLQQAFPLPEPVDPAILRGAESVRHINVGVASLSLTGEVLSRNRALLQAFGEAPLREWFEEPGAVEAILAVGEHRRTHRAQLSSRLSRQLRTYALEALWTIDPVTGKHAILVHLLDETARLGAERDARQKGELITDLERALETVEAQKQRWRALIDSAPDLVMILDRQHRVRACNRPALLEAAAKALGVDPSAGPEDAPPPIPVEELFAVESRQNLAMAIAVTLETGQMSECEAIMPAFPGLGRAARARTHVLRFGAIAHASEDARPPAASHDHVIMMSSDITERRDLEQQLLHSQKIQAIGTLAGGVAHDFNNLLTIITGSTELARLDLEDGLDVGPSLDEIEAAAARASRLTRQLLAFGRKQVLQPVAVELNALVRELAQLLTRVLGEHIHLQLALSEHPCWLLADPGQLEQVVMNLAINARDAMPGGGTLTLTTSWTDPPEFEVLLEVADTGTGMTPEVAARIFDPFFTTKAMGTGLGLATLHGIVTQSGGSVQVQTAPGEGSRFLVRLPRLLDPEAEAQGHLASAGEATVPGGDERVLLVEDEDAVRRTLTRTLGQLGYRVVAAADPEEAAQRAAALERLDLLVSDVVLAQGTGPMVRDAVLAIHPRAKVLFITGYTDDARVREGAEAGHEHLLQKPFTREQLAYKLRAVLEG</sequence>
<dbReference type="OrthoDB" id="9813024at2"/>
<dbReference type="SMART" id="SM00387">
    <property type="entry name" value="HATPase_c"/>
    <property type="match status" value="1"/>
</dbReference>
<dbReference type="InterPro" id="IPR035965">
    <property type="entry name" value="PAS-like_dom_sf"/>
</dbReference>
<evidence type="ECO:0000313" key="9">
    <source>
        <dbReference type="Proteomes" id="UP000005801"/>
    </source>
</evidence>
<dbReference type="RefSeq" id="WP_006973329.1">
    <property type="nucleotide sequence ID" value="NZ_ABCS01000044.1"/>
</dbReference>
<dbReference type="Gene3D" id="3.30.565.10">
    <property type="entry name" value="Histidine kinase-like ATPase, C-terminal domain"/>
    <property type="match status" value="1"/>
</dbReference>
<organism evidence="8 9">
    <name type="scientific">Plesiocystis pacifica SIR-1</name>
    <dbReference type="NCBI Taxonomy" id="391625"/>
    <lineage>
        <taxon>Bacteria</taxon>
        <taxon>Pseudomonadati</taxon>
        <taxon>Myxococcota</taxon>
        <taxon>Polyangia</taxon>
        <taxon>Nannocystales</taxon>
        <taxon>Nannocystaceae</taxon>
        <taxon>Plesiocystis</taxon>
    </lineage>
</organism>
<dbReference type="PROSITE" id="PS50109">
    <property type="entry name" value="HIS_KIN"/>
    <property type="match status" value="1"/>
</dbReference>
<comment type="caution">
    <text evidence="8">The sequence shown here is derived from an EMBL/GenBank/DDBJ whole genome shotgun (WGS) entry which is preliminary data.</text>
</comment>
<keyword evidence="8" id="KW-0418">Kinase</keyword>
<dbReference type="Pfam" id="PF02518">
    <property type="entry name" value="HATPase_c"/>
    <property type="match status" value="1"/>
</dbReference>
<dbReference type="AlphaFoldDB" id="A6G9D4"/>
<dbReference type="Proteomes" id="UP000005801">
    <property type="component" value="Unassembled WGS sequence"/>
</dbReference>
<keyword evidence="3 4" id="KW-0597">Phosphoprotein</keyword>
<dbReference type="Gene3D" id="3.30.450.20">
    <property type="entry name" value="PAS domain"/>
    <property type="match status" value="1"/>
</dbReference>
<evidence type="ECO:0000256" key="4">
    <source>
        <dbReference type="PROSITE-ProRule" id="PRU00169"/>
    </source>
</evidence>
<evidence type="ECO:0000256" key="1">
    <source>
        <dbReference type="ARBA" id="ARBA00000085"/>
    </source>
</evidence>
<dbReference type="InterPro" id="IPR001789">
    <property type="entry name" value="Sig_transdc_resp-reg_receiver"/>
</dbReference>
<gene>
    <name evidence="8" type="ORF">PPSIR1_09640</name>
</gene>
<dbReference type="Pfam" id="PF00512">
    <property type="entry name" value="HisKA"/>
    <property type="match status" value="1"/>
</dbReference>
<dbReference type="Pfam" id="PF13188">
    <property type="entry name" value="PAS_8"/>
    <property type="match status" value="1"/>
</dbReference>
<dbReference type="PROSITE" id="PS50110">
    <property type="entry name" value="RESPONSE_REGULATORY"/>
    <property type="match status" value="1"/>
</dbReference>
<keyword evidence="5" id="KW-0175">Coiled coil</keyword>
<dbReference type="SUPFAM" id="SSF55785">
    <property type="entry name" value="PYP-like sensor domain (PAS domain)"/>
    <property type="match status" value="1"/>
</dbReference>
<dbReference type="STRING" id="391625.PPSIR1_09640"/>
<dbReference type="Pfam" id="PF00072">
    <property type="entry name" value="Response_reg"/>
    <property type="match status" value="1"/>
</dbReference>
<evidence type="ECO:0000259" key="7">
    <source>
        <dbReference type="PROSITE" id="PS50110"/>
    </source>
</evidence>
<dbReference type="EMBL" id="ABCS01000044">
    <property type="protein sequence ID" value="EDM77556.1"/>
    <property type="molecule type" value="Genomic_DNA"/>
</dbReference>
<accession>A6G9D4</accession>
<dbReference type="eggNOG" id="COG4191">
    <property type="taxonomic scope" value="Bacteria"/>
</dbReference>
<proteinExistence type="predicted"/>
<dbReference type="PRINTS" id="PR00344">
    <property type="entry name" value="BCTRLSENSOR"/>
</dbReference>
<dbReference type="InterPro" id="IPR003661">
    <property type="entry name" value="HisK_dim/P_dom"/>
</dbReference>
<dbReference type="InterPro" id="IPR011006">
    <property type="entry name" value="CheY-like_superfamily"/>
</dbReference>
<dbReference type="InterPro" id="IPR036097">
    <property type="entry name" value="HisK_dim/P_sf"/>
</dbReference>
<evidence type="ECO:0000256" key="2">
    <source>
        <dbReference type="ARBA" id="ARBA00012438"/>
    </source>
</evidence>
<dbReference type="GO" id="GO:0000155">
    <property type="term" value="F:phosphorelay sensor kinase activity"/>
    <property type="evidence" value="ECO:0007669"/>
    <property type="project" value="InterPro"/>
</dbReference>
<evidence type="ECO:0000313" key="8">
    <source>
        <dbReference type="EMBL" id="EDM77556.1"/>
    </source>
</evidence>
<protein>
    <recommendedName>
        <fullName evidence="2">histidine kinase</fullName>
        <ecNumber evidence="2">2.7.13.3</ecNumber>
    </recommendedName>
</protein>
<dbReference type="InterPro" id="IPR036890">
    <property type="entry name" value="HATPase_C_sf"/>
</dbReference>
<reference evidence="8 9" key="1">
    <citation type="submission" date="2007-06" db="EMBL/GenBank/DDBJ databases">
        <authorList>
            <person name="Shimkets L."/>
            <person name="Ferriera S."/>
            <person name="Johnson J."/>
            <person name="Kravitz S."/>
            <person name="Beeson K."/>
            <person name="Sutton G."/>
            <person name="Rogers Y.-H."/>
            <person name="Friedman R."/>
            <person name="Frazier M."/>
            <person name="Venter J.C."/>
        </authorList>
    </citation>
    <scope>NUCLEOTIDE SEQUENCE [LARGE SCALE GENOMIC DNA]</scope>
    <source>
        <strain evidence="8 9">SIR-1</strain>
    </source>
</reference>
<dbReference type="SMART" id="SM00448">
    <property type="entry name" value="REC"/>
    <property type="match status" value="1"/>
</dbReference>
<evidence type="ECO:0000259" key="6">
    <source>
        <dbReference type="PROSITE" id="PS50109"/>
    </source>
</evidence>
<dbReference type="InterPro" id="IPR003594">
    <property type="entry name" value="HATPase_dom"/>
</dbReference>